<evidence type="ECO:0000313" key="1">
    <source>
        <dbReference type="EMBL" id="MPN33281.1"/>
    </source>
</evidence>
<sequence>MTVRLDSLRFRKLRLVNGTGSGRVAVELSGPAVTMECFDAEGIPCGVRRLEPGLQTVEVPASGLLRN</sequence>
<gene>
    <name evidence="1" type="ORF">SDC9_180766</name>
</gene>
<name>A0A645H2M3_9ZZZZ</name>
<comment type="caution">
    <text evidence="1">The sequence shown here is derived from an EMBL/GenBank/DDBJ whole genome shotgun (WGS) entry which is preliminary data.</text>
</comment>
<dbReference type="EMBL" id="VSSQ01085711">
    <property type="protein sequence ID" value="MPN33281.1"/>
    <property type="molecule type" value="Genomic_DNA"/>
</dbReference>
<reference evidence="1" key="1">
    <citation type="submission" date="2019-08" db="EMBL/GenBank/DDBJ databases">
        <authorList>
            <person name="Kucharzyk K."/>
            <person name="Murdoch R.W."/>
            <person name="Higgins S."/>
            <person name="Loffler F."/>
        </authorList>
    </citation>
    <scope>NUCLEOTIDE SEQUENCE</scope>
</reference>
<accession>A0A645H2M3</accession>
<protein>
    <submittedName>
        <fullName evidence="1">Uncharacterized protein</fullName>
    </submittedName>
</protein>
<proteinExistence type="predicted"/>
<organism evidence="1">
    <name type="scientific">bioreactor metagenome</name>
    <dbReference type="NCBI Taxonomy" id="1076179"/>
    <lineage>
        <taxon>unclassified sequences</taxon>
        <taxon>metagenomes</taxon>
        <taxon>ecological metagenomes</taxon>
    </lineage>
</organism>
<dbReference type="AlphaFoldDB" id="A0A645H2M3"/>